<reference evidence="2" key="2">
    <citation type="submission" date="2020-09" db="EMBL/GenBank/DDBJ databases">
        <authorList>
            <person name="Sun Q."/>
            <person name="Kim S."/>
        </authorList>
    </citation>
    <scope>NUCLEOTIDE SEQUENCE</scope>
    <source>
        <strain evidence="2">KCTC 42651</strain>
    </source>
</reference>
<dbReference type="GO" id="GO:0016757">
    <property type="term" value="F:glycosyltransferase activity"/>
    <property type="evidence" value="ECO:0007669"/>
    <property type="project" value="InterPro"/>
</dbReference>
<dbReference type="InterPro" id="IPR050194">
    <property type="entry name" value="Glycosyltransferase_grp1"/>
</dbReference>
<dbReference type="Pfam" id="PF00534">
    <property type="entry name" value="Glycos_transf_1"/>
    <property type="match status" value="1"/>
</dbReference>
<evidence type="ECO:0000313" key="3">
    <source>
        <dbReference type="Proteomes" id="UP000630353"/>
    </source>
</evidence>
<keyword evidence="3" id="KW-1185">Reference proteome</keyword>
<dbReference type="AlphaFoldDB" id="A0A919CNW3"/>
<proteinExistence type="predicted"/>
<accession>A0A919CNW3</accession>
<dbReference type="InterPro" id="IPR001296">
    <property type="entry name" value="Glyco_trans_1"/>
</dbReference>
<dbReference type="PANTHER" id="PTHR45947:SF3">
    <property type="entry name" value="SULFOQUINOVOSYL TRANSFERASE SQD2"/>
    <property type="match status" value="1"/>
</dbReference>
<dbReference type="Gene3D" id="3.40.50.2000">
    <property type="entry name" value="Glycogen Phosphorylase B"/>
    <property type="match status" value="1"/>
</dbReference>
<dbReference type="RefSeq" id="WP_189988531.1">
    <property type="nucleotide sequence ID" value="NZ_BMZS01000003.1"/>
</dbReference>
<dbReference type="EMBL" id="BMZS01000003">
    <property type="protein sequence ID" value="GHD47194.1"/>
    <property type="molecule type" value="Genomic_DNA"/>
</dbReference>
<organism evidence="2 3">
    <name type="scientific">Thalassobaculum fulvum</name>
    <dbReference type="NCBI Taxonomy" id="1633335"/>
    <lineage>
        <taxon>Bacteria</taxon>
        <taxon>Pseudomonadati</taxon>
        <taxon>Pseudomonadota</taxon>
        <taxon>Alphaproteobacteria</taxon>
        <taxon>Rhodospirillales</taxon>
        <taxon>Thalassobaculaceae</taxon>
        <taxon>Thalassobaculum</taxon>
    </lineage>
</organism>
<dbReference type="SUPFAM" id="SSF53756">
    <property type="entry name" value="UDP-Glycosyltransferase/glycogen phosphorylase"/>
    <property type="match status" value="1"/>
</dbReference>
<dbReference type="PANTHER" id="PTHR45947">
    <property type="entry name" value="SULFOQUINOVOSYL TRANSFERASE SQD2"/>
    <property type="match status" value="1"/>
</dbReference>
<evidence type="ECO:0000259" key="1">
    <source>
        <dbReference type="Pfam" id="PF00534"/>
    </source>
</evidence>
<evidence type="ECO:0000313" key="2">
    <source>
        <dbReference type="EMBL" id="GHD47194.1"/>
    </source>
</evidence>
<dbReference type="Proteomes" id="UP000630353">
    <property type="component" value="Unassembled WGS sequence"/>
</dbReference>
<reference evidence="2" key="1">
    <citation type="journal article" date="2014" name="Int. J. Syst. Evol. Microbiol.">
        <title>Complete genome sequence of Corynebacterium casei LMG S-19264T (=DSM 44701T), isolated from a smear-ripened cheese.</title>
        <authorList>
            <consortium name="US DOE Joint Genome Institute (JGI-PGF)"/>
            <person name="Walter F."/>
            <person name="Albersmeier A."/>
            <person name="Kalinowski J."/>
            <person name="Ruckert C."/>
        </authorList>
    </citation>
    <scope>NUCLEOTIDE SEQUENCE</scope>
    <source>
        <strain evidence="2">KCTC 42651</strain>
    </source>
</reference>
<feature type="domain" description="Glycosyl transferase family 1" evidence="1">
    <location>
        <begin position="197"/>
        <end position="266"/>
    </location>
</feature>
<comment type="caution">
    <text evidence="2">The sequence shown here is derived from an EMBL/GenBank/DDBJ whole genome shotgun (WGS) entry which is preliminary data.</text>
</comment>
<protein>
    <recommendedName>
        <fullName evidence="1">Glycosyl transferase family 1 domain-containing protein</fullName>
    </recommendedName>
</protein>
<gene>
    <name evidence="2" type="ORF">GCM10017083_17260</name>
</gene>
<name>A0A919CNW3_9PROT</name>
<sequence length="307" mass="33808">MARVLFGMIDNRTRPIGGVKVIYQAVGALRRRGIDAYVASGVGMPEWLAGSRAIRDVEIVDMSKPQRLEADDLYVATDAIGPHRMEFMLARPDRRVLFVQNHNAIPTNTAVDWSRLTHIRCLTVSQYSRRYLMEEAGFRQVDVVSPGVDLEVFRPGRERRHRIAYMPRKWPGLAERFRQHVAGSVEWYPIENATEQETADILGGSSIFLNLGRNEGLGLPPLEAMAAGCIVCGFAGEGTTDFASPENGFWAAEGDMRGCLQAVADAAAAAGNPARAEAIVRNGQETAARYSLAAFEEALAAYIRRLL</sequence>